<reference evidence="1 2" key="1">
    <citation type="submission" date="2021-06" db="EMBL/GenBank/DDBJ databases">
        <title>Caerostris darwini draft genome.</title>
        <authorList>
            <person name="Kono N."/>
            <person name="Arakawa K."/>
        </authorList>
    </citation>
    <scope>NUCLEOTIDE SEQUENCE [LARGE SCALE GENOMIC DNA]</scope>
</reference>
<evidence type="ECO:0000313" key="1">
    <source>
        <dbReference type="EMBL" id="GIY59838.1"/>
    </source>
</evidence>
<evidence type="ECO:0000313" key="2">
    <source>
        <dbReference type="Proteomes" id="UP001054837"/>
    </source>
</evidence>
<dbReference type="AlphaFoldDB" id="A0AAV4UQ06"/>
<keyword evidence="2" id="KW-1185">Reference proteome</keyword>
<proteinExistence type="predicted"/>
<organism evidence="1 2">
    <name type="scientific">Caerostris darwini</name>
    <dbReference type="NCBI Taxonomy" id="1538125"/>
    <lineage>
        <taxon>Eukaryota</taxon>
        <taxon>Metazoa</taxon>
        <taxon>Ecdysozoa</taxon>
        <taxon>Arthropoda</taxon>
        <taxon>Chelicerata</taxon>
        <taxon>Arachnida</taxon>
        <taxon>Araneae</taxon>
        <taxon>Araneomorphae</taxon>
        <taxon>Entelegynae</taxon>
        <taxon>Araneoidea</taxon>
        <taxon>Araneidae</taxon>
        <taxon>Caerostris</taxon>
    </lineage>
</organism>
<gene>
    <name evidence="1" type="ORF">CDAR_299801</name>
</gene>
<sequence length="145" mass="17258">MKLTTKPSTESCPKRNRNSIWWTLELKTKRSKTRALRRQYQKEYEANNRQIKKEAFKKTQAENKKLIIKTKQTKFKEFIINITTSSCFGQIFKIITEKKKRAHITTQIMNFHRIHSKNSLSYSQLPLPTQSYRGRATKSIHSRPQ</sequence>
<protein>
    <submittedName>
        <fullName evidence="1">Uncharacterized protein</fullName>
    </submittedName>
</protein>
<dbReference type="EMBL" id="BPLQ01011720">
    <property type="protein sequence ID" value="GIY59838.1"/>
    <property type="molecule type" value="Genomic_DNA"/>
</dbReference>
<comment type="caution">
    <text evidence="1">The sequence shown here is derived from an EMBL/GenBank/DDBJ whole genome shotgun (WGS) entry which is preliminary data.</text>
</comment>
<name>A0AAV4UQ06_9ARAC</name>
<dbReference type="Proteomes" id="UP001054837">
    <property type="component" value="Unassembled WGS sequence"/>
</dbReference>
<accession>A0AAV4UQ06</accession>